<dbReference type="AlphaFoldDB" id="A0AAE3ZKG6"/>
<sequence length="74" mass="7647">MRAARRFTVERTSPPGGTGSRLVDDLDAAETAEATEATEAAAIVIGATGPAEQPGTSYRVLLDPAGRPFCLCPD</sequence>
<dbReference type="RefSeq" id="WP_310409559.1">
    <property type="nucleotide sequence ID" value="NZ_JAVDYC010000001.1"/>
</dbReference>
<accession>A0AAE3ZKG6</accession>
<name>A0AAE3ZKG6_9ACTN</name>
<comment type="caution">
    <text evidence="3">The sequence shown here is derived from an EMBL/GenBank/DDBJ whole genome shotgun (WGS) entry which is preliminary data.</text>
</comment>
<protein>
    <recommendedName>
        <fullName evidence="2">Glyoxalase-like domain-containing protein</fullName>
    </recommendedName>
</protein>
<dbReference type="Pfam" id="PF18029">
    <property type="entry name" value="Glyoxalase_6"/>
    <property type="match status" value="1"/>
</dbReference>
<feature type="domain" description="Glyoxalase-like" evidence="2">
    <location>
        <begin position="25"/>
        <end position="72"/>
    </location>
</feature>
<evidence type="ECO:0000313" key="4">
    <source>
        <dbReference type="Proteomes" id="UP001183629"/>
    </source>
</evidence>
<dbReference type="EMBL" id="JAVDYC010000001">
    <property type="protein sequence ID" value="MDR7320881.1"/>
    <property type="molecule type" value="Genomic_DNA"/>
</dbReference>
<keyword evidence="4" id="KW-1185">Reference proteome</keyword>
<evidence type="ECO:0000259" key="2">
    <source>
        <dbReference type="Pfam" id="PF18029"/>
    </source>
</evidence>
<feature type="region of interest" description="Disordered" evidence="1">
    <location>
        <begin position="1"/>
        <end position="23"/>
    </location>
</feature>
<organism evidence="3 4">
    <name type="scientific">Catenuloplanes niger</name>
    <dbReference type="NCBI Taxonomy" id="587534"/>
    <lineage>
        <taxon>Bacteria</taxon>
        <taxon>Bacillati</taxon>
        <taxon>Actinomycetota</taxon>
        <taxon>Actinomycetes</taxon>
        <taxon>Micromonosporales</taxon>
        <taxon>Micromonosporaceae</taxon>
        <taxon>Catenuloplanes</taxon>
    </lineage>
</organism>
<proteinExistence type="predicted"/>
<dbReference type="Proteomes" id="UP001183629">
    <property type="component" value="Unassembled WGS sequence"/>
</dbReference>
<evidence type="ECO:0000256" key="1">
    <source>
        <dbReference type="SAM" id="MobiDB-lite"/>
    </source>
</evidence>
<gene>
    <name evidence="3" type="ORF">J2S44_001131</name>
</gene>
<evidence type="ECO:0000313" key="3">
    <source>
        <dbReference type="EMBL" id="MDR7320881.1"/>
    </source>
</evidence>
<dbReference type="Gene3D" id="3.10.180.10">
    <property type="entry name" value="2,3-Dihydroxybiphenyl 1,2-Dioxygenase, domain 1"/>
    <property type="match status" value="1"/>
</dbReference>
<dbReference type="InterPro" id="IPR029068">
    <property type="entry name" value="Glyas_Bleomycin-R_OHBP_Dase"/>
</dbReference>
<dbReference type="InterPro" id="IPR041581">
    <property type="entry name" value="Glyoxalase_6"/>
</dbReference>
<reference evidence="3 4" key="1">
    <citation type="submission" date="2023-07" db="EMBL/GenBank/DDBJ databases">
        <title>Sequencing the genomes of 1000 actinobacteria strains.</title>
        <authorList>
            <person name="Klenk H.-P."/>
        </authorList>
    </citation>
    <scope>NUCLEOTIDE SEQUENCE [LARGE SCALE GENOMIC DNA]</scope>
    <source>
        <strain evidence="3 4">DSM 44711</strain>
    </source>
</reference>